<keyword evidence="7" id="KW-1185">Reference proteome</keyword>
<dbReference type="STRING" id="1874317.BKP64_16525"/>
<comment type="subcellular location">
    <subcellularLocation>
        <location evidence="1">Membrane</location>
    </subcellularLocation>
</comment>
<dbReference type="Gene3D" id="1.20.120.550">
    <property type="entry name" value="Membrane associated eicosanoid/glutathione metabolism-like domain"/>
    <property type="match status" value="1"/>
</dbReference>
<keyword evidence="3 5" id="KW-1133">Transmembrane helix</keyword>
<dbReference type="AlphaFoldDB" id="A0A1D9GPU6"/>
<evidence type="ECO:0000313" key="6">
    <source>
        <dbReference type="EMBL" id="AOY89647.1"/>
    </source>
</evidence>
<reference evidence="6 7" key="1">
    <citation type="submission" date="2016-10" db="EMBL/GenBank/DDBJ databases">
        <title>Marinobacter salinus sp. nov., a moderately halophilic bacterium isolated from a tidal flat environment.</title>
        <authorList>
            <person name="Park S.-J."/>
        </authorList>
    </citation>
    <scope>NUCLEOTIDE SEQUENCE [LARGE SCALE GENOMIC DNA]</scope>
    <source>
        <strain evidence="6 7">Hb8</strain>
    </source>
</reference>
<organism evidence="6 7">
    <name type="scientific">Marinobacter salinus</name>
    <dbReference type="NCBI Taxonomy" id="1874317"/>
    <lineage>
        <taxon>Bacteria</taxon>
        <taxon>Pseudomonadati</taxon>
        <taxon>Pseudomonadota</taxon>
        <taxon>Gammaproteobacteria</taxon>
        <taxon>Pseudomonadales</taxon>
        <taxon>Marinobacteraceae</taxon>
        <taxon>Marinobacter</taxon>
    </lineage>
</organism>
<dbReference type="InterPro" id="IPR001129">
    <property type="entry name" value="Membr-assoc_MAPEG"/>
</dbReference>
<evidence type="ECO:0000256" key="5">
    <source>
        <dbReference type="SAM" id="Phobius"/>
    </source>
</evidence>
<protein>
    <submittedName>
        <fullName evidence="6">Glutathione metabolism protein</fullName>
    </submittedName>
</protein>
<evidence type="ECO:0000313" key="7">
    <source>
        <dbReference type="Proteomes" id="UP000177445"/>
    </source>
</evidence>
<dbReference type="InterPro" id="IPR023352">
    <property type="entry name" value="MAPEG-like_dom_sf"/>
</dbReference>
<accession>A0A1D9GPU6</accession>
<dbReference type="RefSeq" id="WP_070972607.1">
    <property type="nucleotide sequence ID" value="NZ_CP017715.1"/>
</dbReference>
<evidence type="ECO:0000256" key="1">
    <source>
        <dbReference type="ARBA" id="ARBA00004370"/>
    </source>
</evidence>
<name>A0A1D9GPU6_9GAMM</name>
<dbReference type="Pfam" id="PF01124">
    <property type="entry name" value="MAPEG"/>
    <property type="match status" value="1"/>
</dbReference>
<sequence length="134" mass="14550">MIVPVTGVFAAVLGILLLVLSAHVVKFRLKYRKGLGVSDDRDFESAVRAHANLVEYAPLGLIMLAIAELNGVSGGLVYWVGMGLVVGRILHAWGMINGRGGPHWARMSGILLTWLAILLTALLLFWNVWQVYGG</sequence>
<feature type="transmembrane region" description="Helical" evidence="5">
    <location>
        <begin position="76"/>
        <end position="96"/>
    </location>
</feature>
<keyword evidence="4 5" id="KW-0472">Membrane</keyword>
<feature type="transmembrane region" description="Helical" evidence="5">
    <location>
        <begin position="6"/>
        <end position="25"/>
    </location>
</feature>
<dbReference type="KEGG" id="msq:BKP64_16525"/>
<feature type="transmembrane region" description="Helical" evidence="5">
    <location>
        <begin position="108"/>
        <end position="129"/>
    </location>
</feature>
<keyword evidence="2 5" id="KW-0812">Transmembrane</keyword>
<evidence type="ECO:0000256" key="2">
    <source>
        <dbReference type="ARBA" id="ARBA00022692"/>
    </source>
</evidence>
<dbReference type="Proteomes" id="UP000177445">
    <property type="component" value="Chromosome"/>
</dbReference>
<dbReference type="OrthoDB" id="8537976at2"/>
<gene>
    <name evidence="6" type="ORF">BKP64_16525</name>
</gene>
<dbReference type="EMBL" id="CP017715">
    <property type="protein sequence ID" value="AOY89647.1"/>
    <property type="molecule type" value="Genomic_DNA"/>
</dbReference>
<evidence type="ECO:0000256" key="4">
    <source>
        <dbReference type="ARBA" id="ARBA00023136"/>
    </source>
</evidence>
<evidence type="ECO:0000256" key="3">
    <source>
        <dbReference type="ARBA" id="ARBA00022989"/>
    </source>
</evidence>
<dbReference type="SUPFAM" id="SSF161084">
    <property type="entry name" value="MAPEG domain-like"/>
    <property type="match status" value="1"/>
</dbReference>
<dbReference type="PANTHER" id="PTHR35814:SF1">
    <property type="entry name" value="GLUTATHIONE S-TRANSFERASE-RELATED"/>
    <property type="match status" value="1"/>
</dbReference>
<dbReference type="GO" id="GO:0016020">
    <property type="term" value="C:membrane"/>
    <property type="evidence" value="ECO:0007669"/>
    <property type="project" value="UniProtKB-SubCell"/>
</dbReference>
<dbReference type="PANTHER" id="PTHR35814">
    <property type="match status" value="1"/>
</dbReference>
<proteinExistence type="predicted"/>